<evidence type="ECO:0000313" key="1">
    <source>
        <dbReference type="EMBL" id="KAJ9070653.1"/>
    </source>
</evidence>
<name>A0ACC2T7T4_9FUNG</name>
<feature type="non-terminal residue" evidence="1">
    <location>
        <position position="77"/>
    </location>
</feature>
<reference evidence="1" key="1">
    <citation type="submission" date="2022-04" db="EMBL/GenBank/DDBJ databases">
        <title>Genome of the entomopathogenic fungus Entomophthora muscae.</title>
        <authorList>
            <person name="Elya C."/>
            <person name="Lovett B.R."/>
            <person name="Lee E."/>
            <person name="Macias A.M."/>
            <person name="Hajek A.E."/>
            <person name="De Bivort B.L."/>
            <person name="Kasson M.T."/>
            <person name="De Fine Licht H.H."/>
            <person name="Stajich J.E."/>
        </authorList>
    </citation>
    <scope>NUCLEOTIDE SEQUENCE</scope>
    <source>
        <strain evidence="1">Berkeley</strain>
    </source>
</reference>
<organism evidence="1 2">
    <name type="scientific">Entomophthora muscae</name>
    <dbReference type="NCBI Taxonomy" id="34485"/>
    <lineage>
        <taxon>Eukaryota</taxon>
        <taxon>Fungi</taxon>
        <taxon>Fungi incertae sedis</taxon>
        <taxon>Zoopagomycota</taxon>
        <taxon>Entomophthoromycotina</taxon>
        <taxon>Entomophthoromycetes</taxon>
        <taxon>Entomophthorales</taxon>
        <taxon>Entomophthoraceae</taxon>
        <taxon>Entomophthora</taxon>
    </lineage>
</organism>
<accession>A0ACC2T7T4</accession>
<protein>
    <submittedName>
        <fullName evidence="1">Uncharacterized protein</fullName>
    </submittedName>
</protein>
<comment type="caution">
    <text evidence="1">The sequence shown here is derived from an EMBL/GenBank/DDBJ whole genome shotgun (WGS) entry which is preliminary data.</text>
</comment>
<evidence type="ECO:0000313" key="2">
    <source>
        <dbReference type="Proteomes" id="UP001165960"/>
    </source>
</evidence>
<sequence length="77" mass="8370">MARPRNKSGAGCQPYGAWVCTLCPACVVSPGPLVRDPPAQDQTPFTSSVEDPWGDSEKFAEWGIEYQAIKALKINKC</sequence>
<dbReference type="EMBL" id="QTSX02003565">
    <property type="protein sequence ID" value="KAJ9070653.1"/>
    <property type="molecule type" value="Genomic_DNA"/>
</dbReference>
<dbReference type="Proteomes" id="UP001165960">
    <property type="component" value="Unassembled WGS sequence"/>
</dbReference>
<gene>
    <name evidence="1" type="ORF">DSO57_1005454</name>
</gene>
<proteinExistence type="predicted"/>
<keyword evidence="2" id="KW-1185">Reference proteome</keyword>